<evidence type="ECO:0000313" key="4">
    <source>
        <dbReference type="Proteomes" id="UP000554837"/>
    </source>
</evidence>
<dbReference type="Pfam" id="PF10442">
    <property type="entry name" value="FIST_C"/>
    <property type="match status" value="1"/>
</dbReference>
<reference evidence="3 4" key="1">
    <citation type="submission" date="2020-08" db="EMBL/GenBank/DDBJ databases">
        <title>Genomic Encyclopedia of Type Strains, Phase IV (KMG-IV): sequencing the most valuable type-strain genomes for metagenomic binning, comparative biology and taxonomic classification.</title>
        <authorList>
            <person name="Goeker M."/>
        </authorList>
    </citation>
    <scope>NUCLEOTIDE SEQUENCE [LARGE SCALE GENOMIC DNA]</scope>
    <source>
        <strain evidence="3 4">DSM 23958</strain>
    </source>
</reference>
<evidence type="ECO:0000313" key="3">
    <source>
        <dbReference type="EMBL" id="MBB5204681.1"/>
    </source>
</evidence>
<dbReference type="InterPro" id="IPR013702">
    <property type="entry name" value="FIST_domain_N"/>
</dbReference>
<gene>
    <name evidence="3" type="ORF">HNQ51_001995</name>
</gene>
<comment type="caution">
    <text evidence="3">The sequence shown here is derived from an EMBL/GenBank/DDBJ whole genome shotgun (WGS) entry which is preliminary data.</text>
</comment>
<dbReference type="Proteomes" id="UP000554837">
    <property type="component" value="Unassembled WGS sequence"/>
</dbReference>
<dbReference type="SMART" id="SM01204">
    <property type="entry name" value="FIST_C"/>
    <property type="match status" value="1"/>
</dbReference>
<dbReference type="AlphaFoldDB" id="A0A840S806"/>
<dbReference type="PANTHER" id="PTHR40252:SF2">
    <property type="entry name" value="BLR0328 PROTEIN"/>
    <property type="match status" value="1"/>
</dbReference>
<dbReference type="InterPro" id="IPR019494">
    <property type="entry name" value="FIST_C"/>
</dbReference>
<keyword evidence="4" id="KW-1185">Reference proteome</keyword>
<proteinExistence type="predicted"/>
<dbReference type="Pfam" id="PF08495">
    <property type="entry name" value="FIST"/>
    <property type="match status" value="1"/>
</dbReference>
<evidence type="ECO:0008006" key="5">
    <source>
        <dbReference type="Google" id="ProtNLM"/>
    </source>
</evidence>
<feature type="domain" description="FIST" evidence="1">
    <location>
        <begin position="24"/>
        <end position="221"/>
    </location>
</feature>
<evidence type="ECO:0000259" key="2">
    <source>
        <dbReference type="SMART" id="SM01204"/>
    </source>
</evidence>
<dbReference type="EMBL" id="JACHHO010000002">
    <property type="protein sequence ID" value="MBB5204681.1"/>
    <property type="molecule type" value="Genomic_DNA"/>
</dbReference>
<evidence type="ECO:0000259" key="1">
    <source>
        <dbReference type="SMART" id="SM00897"/>
    </source>
</evidence>
<organism evidence="3 4">
    <name type="scientific">Inhella inkyongensis</name>
    <dbReference type="NCBI Taxonomy" id="392593"/>
    <lineage>
        <taxon>Bacteria</taxon>
        <taxon>Pseudomonadati</taxon>
        <taxon>Pseudomonadota</taxon>
        <taxon>Betaproteobacteria</taxon>
        <taxon>Burkholderiales</taxon>
        <taxon>Sphaerotilaceae</taxon>
        <taxon>Inhella</taxon>
    </lineage>
</organism>
<dbReference type="PANTHER" id="PTHR40252">
    <property type="entry name" value="BLR0328 PROTEIN"/>
    <property type="match status" value="1"/>
</dbReference>
<accession>A0A840S806</accession>
<name>A0A840S806_9BURK</name>
<feature type="domain" description="FIST C-domain" evidence="2">
    <location>
        <begin position="222"/>
        <end position="362"/>
    </location>
</feature>
<dbReference type="RefSeq" id="WP_138855661.1">
    <property type="nucleotide sequence ID" value="NZ_CP040709.1"/>
</dbReference>
<sequence length="384" mass="39621">MKVTQITLDHCPEPAELAPLAALQPQLVLAFGAVARFRDAALLGNLKAALGEATLAGCTTAGEIGNEGVSDGSLVLTALHFENPALRLACTDLAGMDDSQAAGARLAAQLSAPLGGMALRQVLVLGQGVAINGSALIEGLRSGLPAEVSISGGLAGDGGAFTQSYTLSNAAVSDRQLVALGFYHPRTVVRHGSFHGWQPFGPARRVTRSEGNVLFELDGEPALAVYKKYLGEYASGLPGTGLLFPFEMLGQDHQAVGLIRTILGVDEVQGSLVLAGDIVPDGYLRLMHASTDSLVDGAEAAAQALFAGGGVDGEKLALLVSCVGRKLVMGARVDEEVEAVVDVMGAQAQVTGFYSNGEISPNLEGLTCHLHNQTMTITLLAEQG</sequence>
<dbReference type="SMART" id="SM00897">
    <property type="entry name" value="FIST"/>
    <property type="match status" value="1"/>
</dbReference>
<protein>
    <recommendedName>
        <fullName evidence="5">Histidine kinase</fullName>
    </recommendedName>
</protein>
<dbReference type="OrthoDB" id="9770435at2"/>